<feature type="transmembrane region" description="Helical" evidence="7">
    <location>
        <begin position="126"/>
        <end position="147"/>
    </location>
</feature>
<evidence type="ECO:0000313" key="10">
    <source>
        <dbReference type="Proteomes" id="UP000512167"/>
    </source>
</evidence>
<keyword evidence="4 7" id="KW-0812">Transmembrane</keyword>
<feature type="transmembrane region" description="Helical" evidence="7">
    <location>
        <begin position="159"/>
        <end position="182"/>
    </location>
</feature>
<sequence>MSIILTLNYVLIKSAPEYPPQDTNQKEIYYTQQFNRGYMTKYTEENADIVTAIKNNEMNETGKTAYLRDKRNPVITVFEPVPVSKQYYIWVKDILTEWDWGTSTKYSFGTPVFDILKERIPVTLRLNLVALFFYIPIGFGLGILAALKKNSVTDNAISLTVMIFISIPSFVTMTFLLMLFGYSLEWVPTQFVSSQADFGKQVASMILPVMGLSFGAIASLTRFTRAELTEVLTSEFLLLARTKGLTKNQAVIRHAMRNSLVPLVPGIIGSFVGLLSGSVVIELIYGIPGTGRVYIKAITRGEYDYNLAVGTTAFYTIISLFAVLLVDLSYGIVDPRIRMGAKK</sequence>
<dbReference type="Proteomes" id="UP000512167">
    <property type="component" value="Chromosome"/>
</dbReference>
<dbReference type="KEGG" id="tbk:HF295_03330"/>
<organism evidence="9 10">
    <name type="scientific">Hujiaoplasma nucleasis</name>
    <dbReference type="NCBI Taxonomy" id="2725268"/>
    <lineage>
        <taxon>Bacteria</taxon>
        <taxon>Bacillati</taxon>
        <taxon>Mycoplasmatota</taxon>
        <taxon>Mollicutes</taxon>
        <taxon>Candidatus Izemoplasmatales</taxon>
        <taxon>Hujiaoplasmataceae</taxon>
        <taxon>Hujiaoplasma</taxon>
    </lineage>
</organism>
<dbReference type="GO" id="GO:0005886">
    <property type="term" value="C:plasma membrane"/>
    <property type="evidence" value="ECO:0007669"/>
    <property type="project" value="UniProtKB-SubCell"/>
</dbReference>
<dbReference type="SUPFAM" id="SSF161098">
    <property type="entry name" value="MetI-like"/>
    <property type="match status" value="1"/>
</dbReference>
<dbReference type="PANTHER" id="PTHR30465">
    <property type="entry name" value="INNER MEMBRANE ABC TRANSPORTER"/>
    <property type="match status" value="1"/>
</dbReference>
<evidence type="ECO:0000256" key="3">
    <source>
        <dbReference type="ARBA" id="ARBA00022475"/>
    </source>
</evidence>
<dbReference type="InterPro" id="IPR000515">
    <property type="entry name" value="MetI-like"/>
</dbReference>
<evidence type="ECO:0000313" key="9">
    <source>
        <dbReference type="EMBL" id="QLY39939.1"/>
    </source>
</evidence>
<evidence type="ECO:0000256" key="1">
    <source>
        <dbReference type="ARBA" id="ARBA00004651"/>
    </source>
</evidence>
<accession>A0A7L6N5T9</accession>
<evidence type="ECO:0000259" key="8">
    <source>
        <dbReference type="PROSITE" id="PS50928"/>
    </source>
</evidence>
<dbReference type="Pfam" id="PF00528">
    <property type="entry name" value="BPD_transp_1"/>
    <property type="match status" value="1"/>
</dbReference>
<feature type="domain" description="ABC transmembrane type-1" evidence="8">
    <location>
        <begin position="120"/>
        <end position="326"/>
    </location>
</feature>
<feature type="transmembrane region" description="Helical" evidence="7">
    <location>
        <begin position="263"/>
        <end position="287"/>
    </location>
</feature>
<reference evidence="9 10" key="1">
    <citation type="submission" date="2020-04" db="EMBL/GenBank/DDBJ databases">
        <authorList>
            <person name="Zheng R.K."/>
            <person name="Sun C.M."/>
        </authorList>
    </citation>
    <scope>NUCLEOTIDE SEQUENCE [LARGE SCALE GENOMIC DNA]</scope>
    <source>
        <strain evidence="10">zrk29</strain>
    </source>
</reference>
<evidence type="ECO:0000256" key="7">
    <source>
        <dbReference type="RuleBase" id="RU363032"/>
    </source>
</evidence>
<dbReference type="InterPro" id="IPR035906">
    <property type="entry name" value="MetI-like_sf"/>
</dbReference>
<keyword evidence="6 7" id="KW-0472">Membrane</keyword>
<evidence type="ECO:0000256" key="2">
    <source>
        <dbReference type="ARBA" id="ARBA00022448"/>
    </source>
</evidence>
<proteinExistence type="inferred from homology"/>
<name>A0A7L6N5T9_9MOLU</name>
<gene>
    <name evidence="9" type="ORF">HF295_03330</name>
</gene>
<dbReference type="Gene3D" id="1.10.3720.10">
    <property type="entry name" value="MetI-like"/>
    <property type="match status" value="1"/>
</dbReference>
<dbReference type="PROSITE" id="PS50928">
    <property type="entry name" value="ABC_TM1"/>
    <property type="match status" value="1"/>
</dbReference>
<feature type="transmembrane region" description="Helical" evidence="7">
    <location>
        <begin position="307"/>
        <end position="333"/>
    </location>
</feature>
<comment type="subcellular location">
    <subcellularLocation>
        <location evidence="1 7">Cell membrane</location>
        <topology evidence="1 7">Multi-pass membrane protein</topology>
    </subcellularLocation>
</comment>
<feature type="transmembrane region" description="Helical" evidence="7">
    <location>
        <begin position="202"/>
        <end position="220"/>
    </location>
</feature>
<protein>
    <submittedName>
        <fullName evidence="9">ABC transporter permease</fullName>
    </submittedName>
</protein>
<dbReference type="EMBL" id="CP051151">
    <property type="protein sequence ID" value="QLY39939.1"/>
    <property type="molecule type" value="Genomic_DNA"/>
</dbReference>
<evidence type="ECO:0000256" key="6">
    <source>
        <dbReference type="ARBA" id="ARBA00023136"/>
    </source>
</evidence>
<evidence type="ECO:0000256" key="4">
    <source>
        <dbReference type="ARBA" id="ARBA00022692"/>
    </source>
</evidence>
<dbReference type="AlphaFoldDB" id="A0A7L6N5T9"/>
<keyword evidence="3" id="KW-1003">Cell membrane</keyword>
<dbReference type="GO" id="GO:0055085">
    <property type="term" value="P:transmembrane transport"/>
    <property type="evidence" value="ECO:0007669"/>
    <property type="project" value="InterPro"/>
</dbReference>
<evidence type="ECO:0000256" key="5">
    <source>
        <dbReference type="ARBA" id="ARBA00022989"/>
    </source>
</evidence>
<keyword evidence="5 7" id="KW-1133">Transmembrane helix</keyword>
<dbReference type="PANTHER" id="PTHR30465:SF0">
    <property type="entry name" value="OLIGOPEPTIDE TRANSPORT SYSTEM PERMEASE PROTEIN APPB"/>
    <property type="match status" value="1"/>
</dbReference>
<dbReference type="CDD" id="cd06261">
    <property type="entry name" value="TM_PBP2"/>
    <property type="match status" value="1"/>
</dbReference>
<comment type="similarity">
    <text evidence="7">Belongs to the binding-protein-dependent transport system permease family.</text>
</comment>
<keyword evidence="2 7" id="KW-0813">Transport</keyword>
<keyword evidence="10" id="KW-1185">Reference proteome</keyword>